<dbReference type="Gene3D" id="3.40.50.2300">
    <property type="match status" value="1"/>
</dbReference>
<feature type="domain" description="Response regulatory" evidence="2">
    <location>
        <begin position="6"/>
        <end position="125"/>
    </location>
</feature>
<sequence>MTASLRILVYASNSNTRTAVTTAIGTQPDSRLPAFEYLEVASEPMVVHYLDAGGIDLAILDGEATPAGGMGVAKQLKDEIEHCPPLVVLTGRPDDRWLADWSGAEAAVSHPIDPFVLTRAVTDLLSNRSNSIGRK</sequence>
<evidence type="ECO:0000259" key="2">
    <source>
        <dbReference type="PROSITE" id="PS50110"/>
    </source>
</evidence>
<dbReference type="InterPro" id="IPR001789">
    <property type="entry name" value="Sig_transdc_resp-reg_receiver"/>
</dbReference>
<reference evidence="3 4" key="1">
    <citation type="submission" date="2024-03" db="EMBL/GenBank/DDBJ databases">
        <title>Natural products discovery in diverse microorganisms through a two-stage MS feature dereplication strategy.</title>
        <authorList>
            <person name="Zhang R."/>
        </authorList>
    </citation>
    <scope>NUCLEOTIDE SEQUENCE [LARGE SCALE GENOMIC DNA]</scope>
    <source>
        <strain evidence="3 4">18930</strain>
    </source>
</reference>
<dbReference type="SUPFAM" id="SSF52172">
    <property type="entry name" value="CheY-like"/>
    <property type="match status" value="1"/>
</dbReference>
<dbReference type="EMBL" id="CP147846">
    <property type="protein sequence ID" value="WXG71020.1"/>
    <property type="molecule type" value="Genomic_DNA"/>
</dbReference>
<organism evidence="3 4">
    <name type="scientific">Rhodococcus sovatensis</name>
    <dbReference type="NCBI Taxonomy" id="1805840"/>
    <lineage>
        <taxon>Bacteria</taxon>
        <taxon>Bacillati</taxon>
        <taxon>Actinomycetota</taxon>
        <taxon>Actinomycetes</taxon>
        <taxon>Mycobacteriales</taxon>
        <taxon>Nocardiaceae</taxon>
        <taxon>Rhodococcus</taxon>
    </lineage>
</organism>
<evidence type="ECO:0000313" key="3">
    <source>
        <dbReference type="EMBL" id="WXG71020.1"/>
    </source>
</evidence>
<gene>
    <name evidence="3" type="ORF">WDS16_11305</name>
</gene>
<proteinExistence type="predicted"/>
<keyword evidence="1" id="KW-0597">Phosphoprotein</keyword>
<dbReference type="PROSITE" id="PS50110">
    <property type="entry name" value="RESPONSE_REGULATORY"/>
    <property type="match status" value="1"/>
</dbReference>
<protein>
    <recommendedName>
        <fullName evidence="2">Response regulatory domain-containing protein</fullName>
    </recommendedName>
</protein>
<keyword evidence="4" id="KW-1185">Reference proteome</keyword>
<evidence type="ECO:0000256" key="1">
    <source>
        <dbReference type="PROSITE-ProRule" id="PRU00169"/>
    </source>
</evidence>
<dbReference type="InterPro" id="IPR011006">
    <property type="entry name" value="CheY-like_superfamily"/>
</dbReference>
<accession>A0ABZ2PPI6</accession>
<evidence type="ECO:0000313" key="4">
    <source>
        <dbReference type="Proteomes" id="UP001432000"/>
    </source>
</evidence>
<name>A0ABZ2PPI6_9NOCA</name>
<dbReference type="RefSeq" id="WP_338892752.1">
    <property type="nucleotide sequence ID" value="NZ_CP147846.1"/>
</dbReference>
<dbReference type="Proteomes" id="UP001432000">
    <property type="component" value="Chromosome"/>
</dbReference>
<feature type="modified residue" description="4-aspartylphosphate" evidence="1">
    <location>
        <position position="61"/>
    </location>
</feature>